<protein>
    <submittedName>
        <fullName evidence="1">Uncharacterized protein</fullName>
    </submittedName>
</protein>
<reference evidence="1" key="2">
    <citation type="submission" date="2025-08" db="UniProtKB">
        <authorList>
            <consortium name="Ensembl"/>
        </authorList>
    </citation>
    <scope>IDENTIFICATION</scope>
</reference>
<dbReference type="AlphaFoldDB" id="A0A8C2PMJ0"/>
<evidence type="ECO:0000313" key="1">
    <source>
        <dbReference type="Ensembl" id="ENSCHIP00010021456.1"/>
    </source>
</evidence>
<sequence>MLRVGEQLSIFWIIKVSVEENAQDFCFTKDFINIQIQLSCWTDGVLRYHQIMKQASDKDELGRNVGSLK</sequence>
<proteinExistence type="predicted"/>
<name>A0A8C2PMJ0_CAPHI</name>
<accession>A0A8C2PMJ0</accession>
<dbReference type="Ensembl" id="ENSCHIT00010030200.1">
    <property type="protein sequence ID" value="ENSCHIP00010021456.1"/>
    <property type="gene ID" value="ENSCHIG00010015811.1"/>
</dbReference>
<organism evidence="1">
    <name type="scientific">Capra hircus</name>
    <name type="common">Goat</name>
    <dbReference type="NCBI Taxonomy" id="9925"/>
    <lineage>
        <taxon>Eukaryota</taxon>
        <taxon>Metazoa</taxon>
        <taxon>Chordata</taxon>
        <taxon>Craniata</taxon>
        <taxon>Vertebrata</taxon>
        <taxon>Euteleostomi</taxon>
        <taxon>Mammalia</taxon>
        <taxon>Eutheria</taxon>
        <taxon>Laurasiatheria</taxon>
        <taxon>Artiodactyla</taxon>
        <taxon>Ruminantia</taxon>
        <taxon>Pecora</taxon>
        <taxon>Bovidae</taxon>
        <taxon>Caprinae</taxon>
        <taxon>Capra</taxon>
    </lineage>
</organism>
<reference evidence="1" key="1">
    <citation type="submission" date="2019-03" db="EMBL/GenBank/DDBJ databases">
        <title>Genome sequencing and reference-guided assembly of Black Bengal Goat (Capra hircus).</title>
        <authorList>
            <person name="Siddiki A.Z."/>
            <person name="Baten A."/>
            <person name="Billah M."/>
            <person name="Alam M.A.U."/>
            <person name="Shawrob K.S.M."/>
            <person name="Saha S."/>
            <person name="Chowdhury M."/>
            <person name="Rahman A.H."/>
            <person name="Stear M."/>
            <person name="Miah G."/>
            <person name="Das G.B."/>
            <person name="Hossain M.M."/>
            <person name="Kumkum M."/>
            <person name="Islam M.S."/>
            <person name="Mollah A.M."/>
            <person name="Ahsan A."/>
            <person name="Tusar F."/>
            <person name="Khan M.K.I."/>
        </authorList>
    </citation>
    <scope>NUCLEOTIDE SEQUENCE [LARGE SCALE GENOMIC DNA]</scope>
</reference>